<dbReference type="SUPFAM" id="SSF54631">
    <property type="entry name" value="CBS-domain pair"/>
    <property type="match status" value="1"/>
</dbReference>
<protein>
    <recommendedName>
        <fullName evidence="3">CBS domain-containing protein</fullName>
    </recommendedName>
</protein>
<organism evidence="1 2">
    <name type="scientific">Planococcus shenhongbingii</name>
    <dbReference type="NCBI Taxonomy" id="3058398"/>
    <lineage>
        <taxon>Bacteria</taxon>
        <taxon>Bacillati</taxon>
        <taxon>Bacillota</taxon>
        <taxon>Bacilli</taxon>
        <taxon>Bacillales</taxon>
        <taxon>Caryophanaceae</taxon>
        <taxon>Planococcus</taxon>
    </lineage>
</organism>
<evidence type="ECO:0000313" key="1">
    <source>
        <dbReference type="EMBL" id="MDN7247094.1"/>
    </source>
</evidence>
<evidence type="ECO:0000313" key="2">
    <source>
        <dbReference type="Proteomes" id="UP001172142"/>
    </source>
</evidence>
<dbReference type="EMBL" id="JAUJWU010000005">
    <property type="protein sequence ID" value="MDN7247094.1"/>
    <property type="molecule type" value="Genomic_DNA"/>
</dbReference>
<comment type="caution">
    <text evidence="1">The sequence shown here is derived from an EMBL/GenBank/DDBJ whole genome shotgun (WGS) entry which is preliminary data.</text>
</comment>
<dbReference type="InterPro" id="IPR046342">
    <property type="entry name" value="CBS_dom_sf"/>
</dbReference>
<reference evidence="1 2" key="1">
    <citation type="submission" date="2023-07" db="EMBL/GenBank/DDBJ databases">
        <title>Novel species in genus Planococcus.</title>
        <authorList>
            <person name="Ning S."/>
        </authorList>
    </citation>
    <scope>NUCLEOTIDE SEQUENCE [LARGE SCALE GENOMIC DNA]</scope>
    <source>
        <strain evidence="1 2">N017</strain>
    </source>
</reference>
<sequence length="257" mass="29801">MGPLDTTTTNFLFTARDIAEPLASVTFEEFDQMQKYFNEDNFDVIGFQENGRITGFIDKRDSFSIEDIIKTVKKFEIHDLITPNTDIRDCLKLLKDRNFLFIIDQSQVNGIVTAADRQKPAVRMMLFGIITIFESQLASLIHLKYPENEWEKHISESRLESAKKFYDELLEKNLDINLINCTQICDKTDIVLKESILLSSLTGLSKTKARVLFSRLQDLRNDLAHAQSLQNWFENEDVLNLIDQIRSITENIEKQLK</sequence>
<name>A0ABT8NGS0_9BACL</name>
<keyword evidence="2" id="KW-1185">Reference proteome</keyword>
<proteinExistence type="predicted"/>
<dbReference type="Proteomes" id="UP001172142">
    <property type="component" value="Unassembled WGS sequence"/>
</dbReference>
<dbReference type="RefSeq" id="WP_301857403.1">
    <property type="nucleotide sequence ID" value="NZ_JAUJWU010000005.1"/>
</dbReference>
<gene>
    <name evidence="1" type="ORF">QWY13_16565</name>
</gene>
<evidence type="ECO:0008006" key="3">
    <source>
        <dbReference type="Google" id="ProtNLM"/>
    </source>
</evidence>
<accession>A0ABT8NGS0</accession>